<gene>
    <name evidence="2" type="ORF">PTI45_03382</name>
</gene>
<protein>
    <recommendedName>
        <fullName evidence="1">HNH domain-containing protein</fullName>
    </recommendedName>
</protein>
<dbReference type="EMBL" id="MDER01000064">
    <property type="protein sequence ID" value="ODP27257.1"/>
    <property type="molecule type" value="Genomic_DNA"/>
</dbReference>
<accession>A0A1E3L0D3</accession>
<evidence type="ECO:0000313" key="2">
    <source>
        <dbReference type="EMBL" id="ODP27257.1"/>
    </source>
</evidence>
<evidence type="ECO:0000313" key="3">
    <source>
        <dbReference type="Proteomes" id="UP000094578"/>
    </source>
</evidence>
<dbReference type="Gene3D" id="1.10.30.50">
    <property type="match status" value="1"/>
</dbReference>
<evidence type="ECO:0000259" key="1">
    <source>
        <dbReference type="Pfam" id="PF01844"/>
    </source>
</evidence>
<dbReference type="Proteomes" id="UP000094578">
    <property type="component" value="Unassembled WGS sequence"/>
</dbReference>
<keyword evidence="3" id="KW-1185">Reference proteome</keyword>
<name>A0A1E3L0D3_9BACL</name>
<dbReference type="STRING" id="1886670.PTI45_03382"/>
<dbReference type="GO" id="GO:0004519">
    <property type="term" value="F:endonuclease activity"/>
    <property type="evidence" value="ECO:0007669"/>
    <property type="project" value="InterPro"/>
</dbReference>
<dbReference type="AlphaFoldDB" id="A0A1E3L0D3"/>
<dbReference type="GO" id="GO:0003676">
    <property type="term" value="F:nucleic acid binding"/>
    <property type="evidence" value="ECO:0007669"/>
    <property type="project" value="InterPro"/>
</dbReference>
<comment type="caution">
    <text evidence="2">The sequence shown here is derived from an EMBL/GenBank/DDBJ whole genome shotgun (WGS) entry which is preliminary data.</text>
</comment>
<sequence length="288" mass="33935">MKNLIPYQEEPIDIFKRIAHSKKEETRLLLLNEENFITVWEQYKLFNDNLDSLHVLINFLVDYSEKILIKEAFLHCYDSSTKALEEMKSCISNLQSVEYGMKCQYCCIDTPITFDHYLPKSQYPELSINPLNLIPCCASCNLKKREKWIDDNNNRLFLNMYYDILPSKKFLFAKLIYDNNDLIPSVKFYLNNREQIDNTLFCIISSHFLYLNLLDNYSKLANGTITTHRMTLLAKSRRSTTKVTIEDVELDLQDEAESKRKIYGNNFWEASLLDAMQQSENFIRSCLT</sequence>
<organism evidence="2 3">
    <name type="scientific">Paenibacillus nuruki</name>
    <dbReference type="NCBI Taxonomy" id="1886670"/>
    <lineage>
        <taxon>Bacteria</taxon>
        <taxon>Bacillati</taxon>
        <taxon>Bacillota</taxon>
        <taxon>Bacilli</taxon>
        <taxon>Bacillales</taxon>
        <taxon>Paenibacillaceae</taxon>
        <taxon>Paenibacillus</taxon>
    </lineage>
</organism>
<dbReference type="InterPro" id="IPR002711">
    <property type="entry name" value="HNH"/>
</dbReference>
<dbReference type="RefSeq" id="WP_069328767.1">
    <property type="nucleotide sequence ID" value="NZ_MDER01000064.1"/>
</dbReference>
<feature type="domain" description="HNH" evidence="1">
    <location>
        <begin position="103"/>
        <end position="145"/>
    </location>
</feature>
<dbReference type="GO" id="GO:0008270">
    <property type="term" value="F:zinc ion binding"/>
    <property type="evidence" value="ECO:0007669"/>
    <property type="project" value="InterPro"/>
</dbReference>
<dbReference type="Pfam" id="PF01844">
    <property type="entry name" value="HNH"/>
    <property type="match status" value="1"/>
</dbReference>
<reference evidence="2 3" key="1">
    <citation type="submission" date="2016-08" db="EMBL/GenBank/DDBJ databases">
        <title>Genome sequencing of Paenibacillus sp. TI45-13ar, isolated from Korean traditional nuruk.</title>
        <authorList>
            <person name="Kim S.-J."/>
        </authorList>
    </citation>
    <scope>NUCLEOTIDE SEQUENCE [LARGE SCALE GENOMIC DNA]</scope>
    <source>
        <strain evidence="2 3">TI45-13ar</strain>
    </source>
</reference>
<proteinExistence type="predicted"/>